<keyword evidence="3 9" id="KW-0812">Transmembrane</keyword>
<evidence type="ECO:0000256" key="9">
    <source>
        <dbReference type="SAM" id="Phobius"/>
    </source>
</evidence>
<dbReference type="RefSeq" id="WP_099998191.1">
    <property type="nucleotide sequence ID" value="NZ_CP017940.1"/>
</dbReference>
<proteinExistence type="inferred from homology"/>
<comment type="caution">
    <text evidence="12">The sequence shown here is derived from an EMBL/GenBank/DDBJ whole genome shotgun (WGS) entry which is preliminary data.</text>
</comment>
<evidence type="ECO:0000313" key="12">
    <source>
        <dbReference type="EMBL" id="PIO44865.1"/>
    </source>
</evidence>
<dbReference type="FunFam" id="3.40.50.300:FF:000218">
    <property type="entry name" value="Multidrug ABC transporter ATP-binding protein"/>
    <property type="match status" value="1"/>
</dbReference>
<feature type="transmembrane region" description="Helical" evidence="9">
    <location>
        <begin position="275"/>
        <end position="295"/>
    </location>
</feature>
<comment type="similarity">
    <text evidence="2">Belongs to the ABC transporter superfamily.</text>
</comment>
<keyword evidence="6 9" id="KW-1133">Transmembrane helix</keyword>
<dbReference type="Pfam" id="PF00005">
    <property type="entry name" value="ABC_tran"/>
    <property type="match status" value="1"/>
</dbReference>
<feature type="transmembrane region" description="Helical" evidence="9">
    <location>
        <begin position="88"/>
        <end position="111"/>
    </location>
</feature>
<dbReference type="GO" id="GO:0005524">
    <property type="term" value="F:ATP binding"/>
    <property type="evidence" value="ECO:0007669"/>
    <property type="project" value="UniProtKB-KW"/>
</dbReference>
<dbReference type="InterPro" id="IPR003439">
    <property type="entry name" value="ABC_transporter-like_ATP-bd"/>
</dbReference>
<dbReference type="GO" id="GO:0016887">
    <property type="term" value="F:ATP hydrolysis activity"/>
    <property type="evidence" value="ECO:0007669"/>
    <property type="project" value="InterPro"/>
</dbReference>
<feature type="domain" description="ABC transporter" evidence="10">
    <location>
        <begin position="368"/>
        <end position="607"/>
    </location>
</feature>
<dbReference type="Pfam" id="PF00664">
    <property type="entry name" value="ABC_membrane"/>
    <property type="match status" value="1"/>
</dbReference>
<dbReference type="SMART" id="SM00382">
    <property type="entry name" value="AAA"/>
    <property type="match status" value="1"/>
</dbReference>
<dbReference type="PROSITE" id="PS00211">
    <property type="entry name" value="ABC_TRANSPORTER_1"/>
    <property type="match status" value="1"/>
</dbReference>
<evidence type="ECO:0000259" key="10">
    <source>
        <dbReference type="PROSITE" id="PS50893"/>
    </source>
</evidence>
<evidence type="ECO:0000256" key="1">
    <source>
        <dbReference type="ARBA" id="ARBA00004651"/>
    </source>
</evidence>
<evidence type="ECO:0000259" key="11">
    <source>
        <dbReference type="PROSITE" id="PS50929"/>
    </source>
</evidence>
<feature type="transmembrane region" description="Helical" evidence="9">
    <location>
        <begin position="40"/>
        <end position="63"/>
    </location>
</feature>
<comment type="subcellular location">
    <subcellularLocation>
        <location evidence="1">Cell membrane</location>
        <topology evidence="1">Multi-pass membrane protein</topology>
    </subcellularLocation>
</comment>
<gene>
    <name evidence="12" type="ORF">B5P45_10865</name>
</gene>
<evidence type="ECO:0000256" key="6">
    <source>
        <dbReference type="ARBA" id="ARBA00022989"/>
    </source>
</evidence>
<evidence type="ECO:0000256" key="8">
    <source>
        <dbReference type="ARBA" id="ARBA00024725"/>
    </source>
</evidence>
<comment type="function">
    <text evidence="8">Part of an ABC transporter complex. Transmembrane domains (TMD) form a pore in the inner membrane and the ATP-binding domain (NBD) is responsible for energy generation.</text>
</comment>
<accession>A0A2N9VZE7</accession>
<dbReference type="PROSITE" id="PS50893">
    <property type="entry name" value="ABC_TRANSPORTER_2"/>
    <property type="match status" value="1"/>
</dbReference>
<evidence type="ECO:0000256" key="3">
    <source>
        <dbReference type="ARBA" id="ARBA00022692"/>
    </source>
</evidence>
<dbReference type="Gene3D" id="1.20.1560.10">
    <property type="entry name" value="ABC transporter type 1, transmembrane domain"/>
    <property type="match status" value="1"/>
</dbReference>
<dbReference type="Gene3D" id="3.40.50.300">
    <property type="entry name" value="P-loop containing nucleotide triphosphate hydrolases"/>
    <property type="match status" value="1"/>
</dbReference>
<dbReference type="KEGG" id="pht:BLM14_03955"/>
<dbReference type="EMBL" id="MZMT01000026">
    <property type="protein sequence ID" value="PIO44865.1"/>
    <property type="molecule type" value="Genomic_DNA"/>
</dbReference>
<name>A0A2N9VZE7_9HYPH</name>
<keyword evidence="4" id="KW-0547">Nucleotide-binding</keyword>
<dbReference type="InterPro" id="IPR011527">
    <property type="entry name" value="ABC1_TM_dom"/>
</dbReference>
<evidence type="ECO:0000256" key="5">
    <source>
        <dbReference type="ARBA" id="ARBA00022840"/>
    </source>
</evidence>
<feature type="domain" description="ABC transmembrane type-1" evidence="11">
    <location>
        <begin position="43"/>
        <end position="334"/>
    </location>
</feature>
<organism evidence="12 13">
    <name type="scientific">Phyllobacterium zundukense</name>
    <dbReference type="NCBI Taxonomy" id="1867719"/>
    <lineage>
        <taxon>Bacteria</taxon>
        <taxon>Pseudomonadati</taxon>
        <taxon>Pseudomonadota</taxon>
        <taxon>Alphaproteobacteria</taxon>
        <taxon>Hyphomicrobiales</taxon>
        <taxon>Phyllobacteriaceae</taxon>
        <taxon>Phyllobacterium</taxon>
    </lineage>
</organism>
<dbReference type="InterPro" id="IPR039421">
    <property type="entry name" value="Type_1_exporter"/>
</dbReference>
<evidence type="ECO:0000256" key="4">
    <source>
        <dbReference type="ARBA" id="ARBA00022741"/>
    </source>
</evidence>
<dbReference type="InterPro" id="IPR017871">
    <property type="entry name" value="ABC_transporter-like_CS"/>
</dbReference>
<dbReference type="InterPro" id="IPR003593">
    <property type="entry name" value="AAA+_ATPase"/>
</dbReference>
<feature type="transmembrane region" description="Helical" evidence="9">
    <location>
        <begin position="191"/>
        <end position="210"/>
    </location>
</feature>
<dbReference type="AlphaFoldDB" id="A0A2N9VZE7"/>
<feature type="transmembrane region" description="Helical" evidence="9">
    <location>
        <begin position="162"/>
        <end position="185"/>
    </location>
</feature>
<evidence type="ECO:0000256" key="7">
    <source>
        <dbReference type="ARBA" id="ARBA00023136"/>
    </source>
</evidence>
<dbReference type="SUPFAM" id="SSF90123">
    <property type="entry name" value="ABC transporter transmembrane region"/>
    <property type="match status" value="1"/>
</dbReference>
<keyword evidence="13" id="KW-1185">Reference proteome</keyword>
<protein>
    <submittedName>
        <fullName evidence="12">Multidrug ABC transporter ATP-binding protein</fullName>
    </submittedName>
</protein>
<evidence type="ECO:0000313" key="13">
    <source>
        <dbReference type="Proteomes" id="UP000232163"/>
    </source>
</evidence>
<reference evidence="12 13" key="1">
    <citation type="journal article" date="2017" name="Int J Environ Stud">
        <title>Does the Miocene-Pliocene relict legume Oxytropis triphylla form nitrogen-fixing nodules with a combination of bacterial strains?</title>
        <authorList>
            <person name="Safronova V."/>
            <person name="Belimov A."/>
            <person name="Sazanova A."/>
            <person name="Kuznetsova I."/>
            <person name="Popova J."/>
            <person name="Andronov E."/>
            <person name="Verkhozina A."/>
            <person name="Tikhonovich I."/>
        </authorList>
    </citation>
    <scope>NUCLEOTIDE SEQUENCE [LARGE SCALE GENOMIC DNA]</scope>
    <source>
        <strain evidence="12 13">Tri-38</strain>
    </source>
</reference>
<dbReference type="InterPro" id="IPR027417">
    <property type="entry name" value="P-loop_NTPase"/>
</dbReference>
<sequence>MTRLFRLFEGWIDPYANPPADRVPNQSLAFMWFYVRQEKCVFLAMLVCGGLIALFEAGLFWFVGKVIDILSSTDRAEGWQGLIDRHGIALLLMLLAVFVGRTIVLSLAALVEEQAIVPGFNNLVRWQAHSVVYRQSLSFFQNDFSGRIVTKVWAAGQALGDFMVTLLQAVWFSLVYCATTLFLIGRLDWRLASVVGLWLVVFGFTARYFLPRVRRAARETAETSSLVMGRLVDGYSNIQTLKLFGTTQRDDAYMRRGMDRWLAAIMALTRGLSGIRISLAATSGVMICAVASLLIDLWLTGEISSGEVAFTLGLVLRLSMLLTRMMANLNGLLRNYGTIQNSMELLARPVTVVDRPDASELVVTHGAIRFENVRFHYDSSANVIEDLTLDIRPGEKIGLVGRSGAGKSTLVNLLLRFYDLEGGRILVDGQDISKVTQDSLRAHIGMVTQDTSLLHRSVRDNILYGRPDASDEMMQQAVINAQADAFIDVLSDPKGRRGFDAHVGERGVKLSGGQRQRIAIARVMLKDAPILILDEATSALDSEVEAAIQDSLYRLMHGKTVIAIAHRLSTIAALDRLVVMDKGQIVESGTHEELIAANGIYAGLWARQSGGFIGHE</sequence>
<dbReference type="SUPFAM" id="SSF52540">
    <property type="entry name" value="P-loop containing nucleoside triphosphate hydrolases"/>
    <property type="match status" value="1"/>
</dbReference>
<dbReference type="GO" id="GO:0015421">
    <property type="term" value="F:ABC-type oligopeptide transporter activity"/>
    <property type="evidence" value="ECO:0007669"/>
    <property type="project" value="TreeGrafter"/>
</dbReference>
<keyword evidence="7 9" id="KW-0472">Membrane</keyword>
<dbReference type="PANTHER" id="PTHR43394">
    <property type="entry name" value="ATP-DEPENDENT PERMEASE MDL1, MITOCHONDRIAL"/>
    <property type="match status" value="1"/>
</dbReference>
<keyword evidence="5 12" id="KW-0067">ATP-binding</keyword>
<dbReference type="OrthoDB" id="9804259at2"/>
<dbReference type="PROSITE" id="PS50929">
    <property type="entry name" value="ABC_TM1F"/>
    <property type="match status" value="1"/>
</dbReference>
<evidence type="ECO:0000256" key="2">
    <source>
        <dbReference type="ARBA" id="ARBA00005417"/>
    </source>
</evidence>
<dbReference type="PANTHER" id="PTHR43394:SF1">
    <property type="entry name" value="ATP-BINDING CASSETTE SUB-FAMILY B MEMBER 10, MITOCHONDRIAL"/>
    <property type="match status" value="1"/>
</dbReference>
<dbReference type="GO" id="GO:0005886">
    <property type="term" value="C:plasma membrane"/>
    <property type="evidence" value="ECO:0007669"/>
    <property type="project" value="UniProtKB-SubCell"/>
</dbReference>
<dbReference type="Proteomes" id="UP000232163">
    <property type="component" value="Unassembled WGS sequence"/>
</dbReference>
<dbReference type="InterPro" id="IPR036640">
    <property type="entry name" value="ABC1_TM_sf"/>
</dbReference>